<protein>
    <recommendedName>
        <fullName evidence="1">HTH cro/C1-type domain-containing protein</fullName>
    </recommendedName>
</protein>
<dbReference type="PROSITE" id="PS50943">
    <property type="entry name" value="HTH_CROC1"/>
    <property type="match status" value="1"/>
</dbReference>
<dbReference type="HOGENOM" id="CLU_1593729_0_0_7"/>
<name>W4L9N2_ENTF1</name>
<dbReference type="InterPro" id="IPR022453">
    <property type="entry name" value="Znf_MqsA-type"/>
</dbReference>
<dbReference type="SMART" id="SM00530">
    <property type="entry name" value="HTH_XRE"/>
    <property type="match status" value="1"/>
</dbReference>
<reference evidence="2 3" key="1">
    <citation type="journal article" date="2014" name="Nature">
        <title>An environmental bacterial taxon with a large and distinct metabolic repertoire.</title>
        <authorList>
            <person name="Wilson M.C."/>
            <person name="Mori T."/>
            <person name="Ruckert C."/>
            <person name="Uria A.R."/>
            <person name="Helf M.J."/>
            <person name="Takada K."/>
            <person name="Gernert C."/>
            <person name="Steffens U.A."/>
            <person name="Heycke N."/>
            <person name="Schmitt S."/>
            <person name="Rinke C."/>
            <person name="Helfrich E.J."/>
            <person name="Brachmann A.O."/>
            <person name="Gurgui C."/>
            <person name="Wakimoto T."/>
            <person name="Kracht M."/>
            <person name="Crusemann M."/>
            <person name="Hentschel U."/>
            <person name="Abe I."/>
            <person name="Matsunaga S."/>
            <person name="Kalinowski J."/>
            <person name="Takeyama H."/>
            <person name="Piel J."/>
        </authorList>
    </citation>
    <scope>NUCLEOTIDE SEQUENCE [LARGE SCALE GENOMIC DNA]</scope>
    <source>
        <strain evidence="3">TSY1</strain>
    </source>
</reference>
<dbReference type="AlphaFoldDB" id="W4L9N2"/>
<dbReference type="SUPFAM" id="SSF47413">
    <property type="entry name" value="lambda repressor-like DNA-binding domains"/>
    <property type="match status" value="1"/>
</dbReference>
<dbReference type="InterPro" id="IPR001387">
    <property type="entry name" value="Cro/C1-type_HTH"/>
</dbReference>
<dbReference type="NCBIfam" id="TIGR03831">
    <property type="entry name" value="YgiT_finger"/>
    <property type="match status" value="1"/>
</dbReference>
<organism evidence="2 3">
    <name type="scientific">Entotheonella factor</name>
    <dbReference type="NCBI Taxonomy" id="1429438"/>
    <lineage>
        <taxon>Bacteria</taxon>
        <taxon>Pseudomonadati</taxon>
        <taxon>Nitrospinota/Tectimicrobiota group</taxon>
        <taxon>Candidatus Tectimicrobiota</taxon>
        <taxon>Candidatus Entotheonellia</taxon>
        <taxon>Candidatus Entotheonellales</taxon>
        <taxon>Candidatus Entotheonellaceae</taxon>
        <taxon>Candidatus Entotheonella</taxon>
    </lineage>
</organism>
<evidence type="ECO:0000313" key="3">
    <source>
        <dbReference type="Proteomes" id="UP000019141"/>
    </source>
</evidence>
<keyword evidence="3" id="KW-1185">Reference proteome</keyword>
<sequence length="169" mass="19036">MQHKSLFEYACPTCGRGTVRTTVVRNHKTKIKGYPFVVDEALIGICDACGEQNFAPEERKRWEQLFHARLEEQHAYLSAEEIYALRQLLGLSQEDFARLIGASRPSVGAWERADRTAPPSRTADLLMKLVAQAVQTKEVPVLDVLLDEAKKWNVAPEVRMPSSEALIKS</sequence>
<accession>W4L9N2</accession>
<evidence type="ECO:0000313" key="2">
    <source>
        <dbReference type="EMBL" id="ETW94051.1"/>
    </source>
</evidence>
<dbReference type="NCBIfam" id="TIGR03830">
    <property type="entry name" value="CxxCG_CxxCG_HTH"/>
    <property type="match status" value="1"/>
</dbReference>
<dbReference type="InterPro" id="IPR022452">
    <property type="entry name" value="MqsA"/>
</dbReference>
<dbReference type="Proteomes" id="UP000019141">
    <property type="component" value="Unassembled WGS sequence"/>
</dbReference>
<comment type="caution">
    <text evidence="2">The sequence shown here is derived from an EMBL/GenBank/DDBJ whole genome shotgun (WGS) entry which is preliminary data.</text>
</comment>
<evidence type="ECO:0000259" key="1">
    <source>
        <dbReference type="PROSITE" id="PS50943"/>
    </source>
</evidence>
<gene>
    <name evidence="2" type="ORF">ETSY1_36535</name>
</gene>
<dbReference type="InterPro" id="IPR010982">
    <property type="entry name" value="Lambda_DNA-bd_dom_sf"/>
</dbReference>
<dbReference type="GO" id="GO:0003677">
    <property type="term" value="F:DNA binding"/>
    <property type="evidence" value="ECO:0007669"/>
    <property type="project" value="InterPro"/>
</dbReference>
<dbReference type="CDD" id="cd00093">
    <property type="entry name" value="HTH_XRE"/>
    <property type="match status" value="1"/>
</dbReference>
<dbReference type="Pfam" id="PF01381">
    <property type="entry name" value="HTH_3"/>
    <property type="match status" value="1"/>
</dbReference>
<dbReference type="Gene3D" id="3.10.20.860">
    <property type="match status" value="1"/>
</dbReference>
<dbReference type="EMBL" id="AZHW01001127">
    <property type="protein sequence ID" value="ETW94051.1"/>
    <property type="molecule type" value="Genomic_DNA"/>
</dbReference>
<feature type="domain" description="HTH cro/C1-type" evidence="1">
    <location>
        <begin position="82"/>
        <end position="129"/>
    </location>
</feature>
<dbReference type="Gene3D" id="1.10.260.40">
    <property type="entry name" value="lambda repressor-like DNA-binding domains"/>
    <property type="match status" value="1"/>
</dbReference>
<proteinExistence type="predicted"/>